<dbReference type="EMBL" id="AP018907">
    <property type="protein sequence ID" value="BBF92988.1"/>
    <property type="molecule type" value="Genomic_DNA"/>
</dbReference>
<protein>
    <submittedName>
        <fullName evidence="8">Electron transfer flavoprotein subunit alpha</fullName>
    </submittedName>
</protein>
<organism evidence="8 9">
    <name type="scientific">Blastochloris tepida</name>
    <dbReference type="NCBI Taxonomy" id="2233851"/>
    <lineage>
        <taxon>Bacteria</taxon>
        <taxon>Pseudomonadati</taxon>
        <taxon>Pseudomonadota</taxon>
        <taxon>Alphaproteobacteria</taxon>
        <taxon>Hyphomicrobiales</taxon>
        <taxon>Blastochloridaceae</taxon>
        <taxon>Blastochloris</taxon>
    </lineage>
</organism>
<evidence type="ECO:0000256" key="2">
    <source>
        <dbReference type="ARBA" id="ARBA00022448"/>
    </source>
</evidence>
<dbReference type="Pfam" id="PF01012">
    <property type="entry name" value="ETF"/>
    <property type="match status" value="1"/>
</dbReference>
<sequence>MAGILIIAEHLRGRLAPVTGELIGIAVALKEQLGGPVRVAVIDAAPEALADDLVFAGVDEVLLVNAPTPEFDTVASAHATTEIATAVKARLILIGHTVSGMGFGPAVAARLGGGFASDVITVEAMSGGLRAQRAGYANKVLSWMQFGNAPLVTLMLRAGGAKPPAAADGVVPRRTVTVDFAPVASLLSEHQGYIDPPPADVDITKAEIIMSIGRGIQDEKNVERFRALADRLGATLGCSRPVADAGWLPKAHQVGLSGKTASNCKLYLALGISGAVQHLHGMKHVETIIAVNTDRNAPIFNAATHGVCADVFEFADALETNFN</sequence>
<dbReference type="InterPro" id="IPR014729">
    <property type="entry name" value="Rossmann-like_a/b/a_fold"/>
</dbReference>
<evidence type="ECO:0000313" key="8">
    <source>
        <dbReference type="EMBL" id="BBF92988.1"/>
    </source>
</evidence>
<dbReference type="InterPro" id="IPR014731">
    <property type="entry name" value="ETF_asu_C"/>
</dbReference>
<dbReference type="SUPFAM" id="SSF52467">
    <property type="entry name" value="DHS-like NAD/FAD-binding domain"/>
    <property type="match status" value="1"/>
</dbReference>
<evidence type="ECO:0000256" key="5">
    <source>
        <dbReference type="ARBA" id="ARBA00022982"/>
    </source>
</evidence>
<evidence type="ECO:0000313" key="9">
    <source>
        <dbReference type="Proteomes" id="UP000266934"/>
    </source>
</evidence>
<feature type="domain" description="Electron transfer flavoprotein alpha/beta-subunit N-terminal" evidence="7">
    <location>
        <begin position="4"/>
        <end position="190"/>
    </location>
</feature>
<dbReference type="Pfam" id="PF00766">
    <property type="entry name" value="ETF_alpha"/>
    <property type="match status" value="1"/>
</dbReference>
<reference evidence="8 9" key="1">
    <citation type="submission" date="2018-08" db="EMBL/GenBank/DDBJ databases">
        <title>Complete genome sequencing of Blastochloris tepida GI.</title>
        <authorList>
            <person name="Tsukatani Y."/>
            <person name="Mori H."/>
        </authorList>
    </citation>
    <scope>NUCLEOTIDE SEQUENCE [LARGE SCALE GENOMIC DNA]</scope>
    <source>
        <strain evidence="8 9">GI</strain>
    </source>
</reference>
<dbReference type="OrthoDB" id="9770286at2"/>
<dbReference type="KEGG" id="blag:BLTE_16730"/>
<gene>
    <name evidence="8" type="ORF">BLTE_16730</name>
</gene>
<accession>A0A348G0A5</accession>
<dbReference type="RefSeq" id="WP_126399266.1">
    <property type="nucleotide sequence ID" value="NZ_AP018907.1"/>
</dbReference>
<comment type="similarity">
    <text evidence="1">Belongs to the ETF alpha-subunit/FixB family.</text>
</comment>
<dbReference type="InterPro" id="IPR029035">
    <property type="entry name" value="DHS-like_NAD/FAD-binding_dom"/>
</dbReference>
<dbReference type="GO" id="GO:0050660">
    <property type="term" value="F:flavin adenine dinucleotide binding"/>
    <property type="evidence" value="ECO:0007669"/>
    <property type="project" value="InterPro"/>
</dbReference>
<keyword evidence="2" id="KW-0813">Transport</keyword>
<dbReference type="Gene3D" id="3.40.50.620">
    <property type="entry name" value="HUPs"/>
    <property type="match status" value="1"/>
</dbReference>
<dbReference type="PROSITE" id="PS00696">
    <property type="entry name" value="ETF_ALPHA"/>
    <property type="match status" value="1"/>
</dbReference>
<dbReference type="PANTHER" id="PTHR43153:SF1">
    <property type="entry name" value="ELECTRON TRANSFER FLAVOPROTEIN SUBUNIT ALPHA, MITOCHONDRIAL"/>
    <property type="match status" value="1"/>
</dbReference>
<evidence type="ECO:0000259" key="7">
    <source>
        <dbReference type="SMART" id="SM00893"/>
    </source>
</evidence>
<keyword evidence="5" id="KW-0249">Electron transport</keyword>
<name>A0A348G0A5_9HYPH</name>
<dbReference type="SUPFAM" id="SSF52402">
    <property type="entry name" value="Adenine nucleotide alpha hydrolases-like"/>
    <property type="match status" value="1"/>
</dbReference>
<evidence type="ECO:0000256" key="3">
    <source>
        <dbReference type="ARBA" id="ARBA00022630"/>
    </source>
</evidence>
<dbReference type="GO" id="GO:0033539">
    <property type="term" value="P:fatty acid beta-oxidation using acyl-CoA dehydrogenase"/>
    <property type="evidence" value="ECO:0007669"/>
    <property type="project" value="TreeGrafter"/>
</dbReference>
<dbReference type="InterPro" id="IPR001308">
    <property type="entry name" value="ETF_a/FixB"/>
</dbReference>
<keyword evidence="3" id="KW-0285">Flavoprotein</keyword>
<proteinExistence type="inferred from homology"/>
<feature type="binding site" evidence="6">
    <location>
        <position position="292"/>
    </location>
    <ligand>
        <name>FAD</name>
        <dbReference type="ChEBI" id="CHEBI:57692"/>
    </ligand>
</feature>
<evidence type="ECO:0000256" key="1">
    <source>
        <dbReference type="ARBA" id="ARBA00005817"/>
    </source>
</evidence>
<dbReference type="InterPro" id="IPR018206">
    <property type="entry name" value="ETF_asu_C_CS"/>
</dbReference>
<comment type="cofactor">
    <cofactor evidence="6">
        <name>FAD</name>
        <dbReference type="ChEBI" id="CHEBI:57692"/>
    </cofactor>
    <text evidence="6">Binds 1 FAD per dimer.</text>
</comment>
<dbReference type="GO" id="GO:0009055">
    <property type="term" value="F:electron transfer activity"/>
    <property type="evidence" value="ECO:0007669"/>
    <property type="project" value="InterPro"/>
</dbReference>
<evidence type="ECO:0000256" key="4">
    <source>
        <dbReference type="ARBA" id="ARBA00022827"/>
    </source>
</evidence>
<feature type="binding site" evidence="6">
    <location>
        <begin position="271"/>
        <end position="278"/>
    </location>
    <ligand>
        <name>FAD</name>
        <dbReference type="ChEBI" id="CHEBI:57692"/>
    </ligand>
</feature>
<feature type="binding site" evidence="6">
    <location>
        <begin position="253"/>
        <end position="257"/>
    </location>
    <ligand>
        <name>FAD</name>
        <dbReference type="ChEBI" id="CHEBI:57692"/>
    </ligand>
</feature>
<keyword evidence="4 6" id="KW-0274">FAD</keyword>
<dbReference type="SMART" id="SM00893">
    <property type="entry name" value="ETF"/>
    <property type="match status" value="1"/>
</dbReference>
<dbReference type="PANTHER" id="PTHR43153">
    <property type="entry name" value="ELECTRON TRANSFER FLAVOPROTEIN ALPHA"/>
    <property type="match status" value="1"/>
</dbReference>
<keyword evidence="9" id="KW-1185">Reference proteome</keyword>
<dbReference type="Proteomes" id="UP000266934">
    <property type="component" value="Chromosome"/>
</dbReference>
<dbReference type="AlphaFoldDB" id="A0A348G0A5"/>
<dbReference type="PIRSF" id="PIRSF000089">
    <property type="entry name" value="Electra_flavoP_a"/>
    <property type="match status" value="1"/>
</dbReference>
<feature type="binding site" evidence="6">
    <location>
        <begin position="239"/>
        <end position="240"/>
    </location>
    <ligand>
        <name>FAD</name>
        <dbReference type="ChEBI" id="CHEBI:57692"/>
    </ligand>
</feature>
<dbReference type="Gene3D" id="3.40.50.1220">
    <property type="entry name" value="TPP-binding domain"/>
    <property type="match status" value="1"/>
</dbReference>
<dbReference type="InterPro" id="IPR014730">
    <property type="entry name" value="ETF_a/b_N"/>
</dbReference>
<feature type="binding site" evidence="6">
    <location>
        <position position="214"/>
    </location>
    <ligand>
        <name>FAD</name>
        <dbReference type="ChEBI" id="CHEBI:57692"/>
    </ligand>
</feature>
<evidence type="ECO:0000256" key="6">
    <source>
        <dbReference type="PIRSR" id="PIRSR000089-1"/>
    </source>
</evidence>